<sequence>MVDQGDNQQKHQENANNYSSDMDSIYPSLFPTTNDLDKTKTKNSNSNNNNRDNDCDSFYPTPPFQVSNTPMIMATQPNQSHYPMLPDMECTSGSSPPASASKLSSRPFSYSSRALSGVSATSTRTGVSSLSVLSQCPHDNNSNTADNSNNINTNDAVTCSFYESLRQEAASCCPLCGFQILANPNASTSANTHATTAHHLPVGTCFVCLQAVVEGAVKGNNVSYNNSLNNSTKVNNTNWMTKERQVQEDRQLAASLSVMILEEEPKQEENNQDHHHHRGRQAVALLEDYGDDLIVASGNDNGNDIDNGNDYSRSNFTPNGNIDSQSPHCYSYPSEETIAEFTTSPLCSSRHHNHVQHRNETHMTPREWLVKEQMAMLAAAAADAAYSRNDTTAKKNENALYAENTEVANTTDSNSNSIKNCHTNSSGNSNNTLITPSHDRKCTDSCGVVYIGNYNILDQPHGSHGELIWDNGDRYVGTVQNGMRSGQGTFFFRDGTCLFTTCCIIPKQKQGCLCSMLHIAL</sequence>
<evidence type="ECO:0000256" key="2">
    <source>
        <dbReference type="SAM" id="MobiDB-lite"/>
    </source>
</evidence>
<dbReference type="InterPro" id="IPR003409">
    <property type="entry name" value="MORN"/>
</dbReference>
<keyword evidence="1" id="KW-0677">Repeat</keyword>
<organism evidence="3">
    <name type="scientific">Pseudo-nitzschia australis</name>
    <dbReference type="NCBI Taxonomy" id="44445"/>
    <lineage>
        <taxon>Eukaryota</taxon>
        <taxon>Sar</taxon>
        <taxon>Stramenopiles</taxon>
        <taxon>Ochrophyta</taxon>
        <taxon>Bacillariophyta</taxon>
        <taxon>Bacillariophyceae</taxon>
        <taxon>Bacillariophycidae</taxon>
        <taxon>Bacillariales</taxon>
        <taxon>Bacillariaceae</taxon>
        <taxon>Pseudo-nitzschia</taxon>
    </lineage>
</organism>
<accession>A0A7S4ADA0</accession>
<feature type="compositionally biased region" description="Polar residues" evidence="2">
    <location>
        <begin position="311"/>
        <end position="328"/>
    </location>
</feature>
<proteinExistence type="predicted"/>
<dbReference type="AlphaFoldDB" id="A0A7S4ADA0"/>
<feature type="compositionally biased region" description="Low complexity" evidence="2">
    <location>
        <begin position="298"/>
        <end position="310"/>
    </location>
</feature>
<feature type="region of interest" description="Disordered" evidence="2">
    <location>
        <begin position="86"/>
        <end position="105"/>
    </location>
</feature>
<dbReference type="SUPFAM" id="SSF82185">
    <property type="entry name" value="Histone H3 K4-specific methyltransferase SET7/9 N-terminal domain"/>
    <property type="match status" value="1"/>
</dbReference>
<feature type="compositionally biased region" description="Low complexity" evidence="2">
    <location>
        <begin position="92"/>
        <end position="105"/>
    </location>
</feature>
<dbReference type="Gene3D" id="2.20.110.10">
    <property type="entry name" value="Histone H3 K4-specific methyltransferase SET7/9 N-terminal domain"/>
    <property type="match status" value="1"/>
</dbReference>
<gene>
    <name evidence="3" type="ORF">PAUS00366_LOCUS4219</name>
</gene>
<name>A0A7S4ADA0_9STRA</name>
<dbReference type="Pfam" id="PF02493">
    <property type="entry name" value="MORN"/>
    <property type="match status" value="1"/>
</dbReference>
<protein>
    <submittedName>
        <fullName evidence="3">Uncharacterized protein</fullName>
    </submittedName>
</protein>
<evidence type="ECO:0000256" key="1">
    <source>
        <dbReference type="ARBA" id="ARBA00022737"/>
    </source>
</evidence>
<feature type="region of interest" description="Disordered" evidence="2">
    <location>
        <begin position="1"/>
        <end position="63"/>
    </location>
</feature>
<evidence type="ECO:0000313" key="3">
    <source>
        <dbReference type="EMBL" id="CAE0711467.1"/>
    </source>
</evidence>
<feature type="region of interest" description="Disordered" evidence="2">
    <location>
        <begin position="298"/>
        <end position="331"/>
    </location>
</feature>
<dbReference type="EMBL" id="HBIX01005301">
    <property type="protein sequence ID" value="CAE0711467.1"/>
    <property type="molecule type" value="Transcribed_RNA"/>
</dbReference>
<reference evidence="3" key="1">
    <citation type="submission" date="2021-01" db="EMBL/GenBank/DDBJ databases">
        <authorList>
            <person name="Corre E."/>
            <person name="Pelletier E."/>
            <person name="Niang G."/>
            <person name="Scheremetjew M."/>
            <person name="Finn R."/>
            <person name="Kale V."/>
            <person name="Holt S."/>
            <person name="Cochrane G."/>
            <person name="Meng A."/>
            <person name="Brown T."/>
            <person name="Cohen L."/>
        </authorList>
    </citation>
    <scope>NUCLEOTIDE SEQUENCE</scope>
    <source>
        <strain evidence="3">10249 10 AB</strain>
    </source>
</reference>